<dbReference type="InterPro" id="IPR000531">
    <property type="entry name" value="Beta-barrel_TonB"/>
</dbReference>
<dbReference type="Pfam" id="PF00593">
    <property type="entry name" value="TonB_dep_Rec_b-barrel"/>
    <property type="match status" value="1"/>
</dbReference>
<keyword evidence="7 8" id="KW-0998">Cell outer membrane</keyword>
<dbReference type="SUPFAM" id="SSF56935">
    <property type="entry name" value="Porins"/>
    <property type="match status" value="1"/>
</dbReference>
<protein>
    <submittedName>
        <fullName evidence="13">TonB-dependent receptor</fullName>
    </submittedName>
</protein>
<dbReference type="GO" id="GO:0009279">
    <property type="term" value="C:cell outer membrane"/>
    <property type="evidence" value="ECO:0007669"/>
    <property type="project" value="UniProtKB-SubCell"/>
</dbReference>
<dbReference type="Gene3D" id="2.170.130.10">
    <property type="entry name" value="TonB-dependent receptor, plug domain"/>
    <property type="match status" value="1"/>
</dbReference>
<dbReference type="NCBIfam" id="TIGR01782">
    <property type="entry name" value="TonB-Xanth-Caul"/>
    <property type="match status" value="1"/>
</dbReference>
<gene>
    <name evidence="13" type="ORF">ABB29_11740</name>
</gene>
<comment type="similarity">
    <text evidence="8 9">Belongs to the TonB-dependent receptor family.</text>
</comment>
<dbReference type="AlphaFoldDB" id="A0A0R0CTN5"/>
<feature type="domain" description="TonB-dependent receptor-like beta-barrel" evidence="11">
    <location>
        <begin position="370"/>
        <end position="814"/>
    </location>
</feature>
<dbReference type="InterPro" id="IPR036942">
    <property type="entry name" value="Beta-barrel_TonB_sf"/>
</dbReference>
<dbReference type="InterPro" id="IPR039426">
    <property type="entry name" value="TonB-dep_rcpt-like"/>
</dbReference>
<evidence type="ECO:0000259" key="11">
    <source>
        <dbReference type="Pfam" id="PF00593"/>
    </source>
</evidence>
<evidence type="ECO:0000256" key="5">
    <source>
        <dbReference type="ARBA" id="ARBA00023077"/>
    </source>
</evidence>
<dbReference type="CDD" id="cd01347">
    <property type="entry name" value="ligand_gated_channel"/>
    <property type="match status" value="1"/>
</dbReference>
<sequence>MCLAVTLALGGIGLSDAQAANQPDAATTAADATTLDGIQVRPQYDAQMRAIDFKRDASAIQDGVSSDSYGQFPDQNAAEAIQRVPGVSVTRDQGEGRYVVVRGLDPALNTVSVDGISIGTPESDTRSAPLDVIPAESTERLTVVKAPTPDMPGDSIGGAIQVESASAFDRKGRDLRAKLEADHQDLSGETSPKGSFNYSDIFNDTFGIALGVNYQNRDYQSDNIEVEYDEHDDVADELFPVEVQQRKYTINRERTGANLNLDWRPDADNSYFLRTLYSRFTDEETRLRAIIPLGEGDVTQTGAHSYLVEGIDPGDFGRRVRYRTKDEDALAISAGGENRRDGIVVDYRLGYTKTHEWVNDEIESRFDYDGSDDLSATVDTRRGIPRFEILDPAGDGWLRNDNYEFDRFVVSPKQVVDEEKSAEVNLDFIGDRISWKAGLKGRWRDRDVNVDERELRQGPGFSLGEWSAAAPDYRHGDIGDGVDTGAMNDYIGGHLDEYGERPKDVAANTEVSLIEDYSSTEDIMAAYLMATADFGALRVIAGARMENTQFHATGNQVDLEDEETIASISRREVSSNYTSVLPGLHLRYDAGNDWVYRGAYTETIARPSFGDISPRVKINRDDEEIETGNPELDPYQSQNLDFSLEHYINESGIFSLAVFGKRIGGYIVNTLSQDNPDFPGYEVLRPVNGGDADVYGLELNWQQQLDFLPSGWDGLLVGFSGTWLDTSFDASIDGRDQDDFKLPRASDQIYSASIGYEKNRLSARLAAVYRSEYLDTIGDDARYDIYVAPNTQFDFYMSYEFSKNWSLFLQGSNLLDEPLELYQGESANTLQNELYGRSYALGIKIKL</sequence>
<dbReference type="Proteomes" id="UP000052052">
    <property type="component" value="Unassembled WGS sequence"/>
</dbReference>
<keyword evidence="5 9" id="KW-0798">TonB box</keyword>
<dbReference type="InterPro" id="IPR010104">
    <property type="entry name" value="TonB_rcpt_bac"/>
</dbReference>
<evidence type="ECO:0000313" key="13">
    <source>
        <dbReference type="EMBL" id="KRG69089.1"/>
    </source>
</evidence>
<accession>A0A0R0CTN5</accession>
<evidence type="ECO:0000313" key="14">
    <source>
        <dbReference type="Proteomes" id="UP000052052"/>
    </source>
</evidence>
<evidence type="ECO:0000256" key="1">
    <source>
        <dbReference type="ARBA" id="ARBA00004571"/>
    </source>
</evidence>
<dbReference type="InterPro" id="IPR012910">
    <property type="entry name" value="Plug_dom"/>
</dbReference>
<feature type="chain" id="PRO_5006394595" evidence="10">
    <location>
        <begin position="20"/>
        <end position="847"/>
    </location>
</feature>
<name>A0A0R0CTN5_9GAMM</name>
<comment type="caution">
    <text evidence="13">The sequence shown here is derived from an EMBL/GenBank/DDBJ whole genome shotgun (WGS) entry which is preliminary data.</text>
</comment>
<evidence type="ECO:0000256" key="4">
    <source>
        <dbReference type="ARBA" id="ARBA00022692"/>
    </source>
</evidence>
<dbReference type="PANTHER" id="PTHR40980:SF4">
    <property type="entry name" value="TONB-DEPENDENT RECEPTOR-LIKE BETA-BARREL DOMAIN-CONTAINING PROTEIN"/>
    <property type="match status" value="1"/>
</dbReference>
<keyword evidence="3 8" id="KW-1134">Transmembrane beta strand</keyword>
<dbReference type="EMBL" id="LDJL01000011">
    <property type="protein sequence ID" value="KRG69089.1"/>
    <property type="molecule type" value="Genomic_DNA"/>
</dbReference>
<comment type="subcellular location">
    <subcellularLocation>
        <location evidence="1 8">Cell outer membrane</location>
        <topology evidence="1 8">Multi-pass membrane protein</topology>
    </subcellularLocation>
</comment>
<evidence type="ECO:0000256" key="10">
    <source>
        <dbReference type="SAM" id="SignalP"/>
    </source>
</evidence>
<keyword evidence="14" id="KW-1185">Reference proteome</keyword>
<evidence type="ECO:0000256" key="6">
    <source>
        <dbReference type="ARBA" id="ARBA00023136"/>
    </source>
</evidence>
<keyword evidence="6 8" id="KW-0472">Membrane</keyword>
<evidence type="ECO:0000259" key="12">
    <source>
        <dbReference type="Pfam" id="PF07715"/>
    </source>
</evidence>
<dbReference type="PANTHER" id="PTHR40980">
    <property type="entry name" value="PLUG DOMAIN-CONTAINING PROTEIN"/>
    <property type="match status" value="1"/>
</dbReference>
<dbReference type="PATRIC" id="fig|344882.3.peg.714"/>
<dbReference type="PROSITE" id="PS52016">
    <property type="entry name" value="TONB_DEPENDENT_REC_3"/>
    <property type="match status" value="1"/>
</dbReference>
<evidence type="ECO:0000256" key="9">
    <source>
        <dbReference type="RuleBase" id="RU003357"/>
    </source>
</evidence>
<keyword evidence="4 8" id="KW-0812">Transmembrane</keyword>
<dbReference type="InterPro" id="IPR037066">
    <property type="entry name" value="Plug_dom_sf"/>
</dbReference>
<feature type="signal peptide" evidence="10">
    <location>
        <begin position="1"/>
        <end position="19"/>
    </location>
</feature>
<evidence type="ECO:0000256" key="8">
    <source>
        <dbReference type="PROSITE-ProRule" id="PRU01360"/>
    </source>
</evidence>
<dbReference type="STRING" id="344882.ABB29_11740"/>
<dbReference type="Pfam" id="PF07715">
    <property type="entry name" value="Plug"/>
    <property type="match status" value="1"/>
</dbReference>
<feature type="domain" description="TonB-dependent receptor plug" evidence="12">
    <location>
        <begin position="55"/>
        <end position="159"/>
    </location>
</feature>
<organism evidence="13 14">
    <name type="scientific">Pseudoxanthomonas dokdonensis</name>
    <dbReference type="NCBI Taxonomy" id="344882"/>
    <lineage>
        <taxon>Bacteria</taxon>
        <taxon>Pseudomonadati</taxon>
        <taxon>Pseudomonadota</taxon>
        <taxon>Gammaproteobacteria</taxon>
        <taxon>Lysobacterales</taxon>
        <taxon>Lysobacteraceae</taxon>
        <taxon>Pseudoxanthomonas</taxon>
    </lineage>
</organism>
<reference evidence="13 14" key="1">
    <citation type="submission" date="2015-05" db="EMBL/GenBank/DDBJ databases">
        <title>Genome sequencing and analysis of members of genus Stenotrophomonas.</title>
        <authorList>
            <person name="Patil P.P."/>
            <person name="Midha S."/>
            <person name="Patil P.B."/>
        </authorList>
    </citation>
    <scope>NUCLEOTIDE SEQUENCE [LARGE SCALE GENOMIC DNA]</scope>
    <source>
        <strain evidence="13 14">DSM 21858</strain>
    </source>
</reference>
<evidence type="ECO:0000256" key="3">
    <source>
        <dbReference type="ARBA" id="ARBA00022452"/>
    </source>
</evidence>
<evidence type="ECO:0000256" key="7">
    <source>
        <dbReference type="ARBA" id="ARBA00023237"/>
    </source>
</evidence>
<proteinExistence type="inferred from homology"/>
<evidence type="ECO:0000256" key="2">
    <source>
        <dbReference type="ARBA" id="ARBA00022448"/>
    </source>
</evidence>
<keyword evidence="2 8" id="KW-0813">Transport</keyword>
<keyword evidence="10" id="KW-0732">Signal</keyword>
<dbReference type="Gene3D" id="2.40.170.20">
    <property type="entry name" value="TonB-dependent receptor, beta-barrel domain"/>
    <property type="match status" value="1"/>
</dbReference>
<keyword evidence="13" id="KW-0675">Receptor</keyword>